<dbReference type="InterPro" id="IPR011333">
    <property type="entry name" value="SKP1/BTB/POZ_sf"/>
</dbReference>
<dbReference type="PROSITE" id="PS50097">
    <property type="entry name" value="BTB"/>
    <property type="match status" value="1"/>
</dbReference>
<feature type="region of interest" description="Disordered" evidence="1">
    <location>
        <begin position="52"/>
        <end position="82"/>
    </location>
</feature>
<evidence type="ECO:0000259" key="2">
    <source>
        <dbReference type="PROSITE" id="PS50097"/>
    </source>
</evidence>
<dbReference type="CDD" id="cd18186">
    <property type="entry name" value="BTB_POZ_ZBTB_KLHL-like"/>
    <property type="match status" value="1"/>
</dbReference>
<dbReference type="SUPFAM" id="SSF54695">
    <property type="entry name" value="POZ domain"/>
    <property type="match status" value="1"/>
</dbReference>
<feature type="domain" description="BTB" evidence="2">
    <location>
        <begin position="100"/>
        <end position="161"/>
    </location>
</feature>
<organism evidence="3 4">
    <name type="scientific">Aaosphaeria arxii CBS 175.79</name>
    <dbReference type="NCBI Taxonomy" id="1450172"/>
    <lineage>
        <taxon>Eukaryota</taxon>
        <taxon>Fungi</taxon>
        <taxon>Dikarya</taxon>
        <taxon>Ascomycota</taxon>
        <taxon>Pezizomycotina</taxon>
        <taxon>Dothideomycetes</taxon>
        <taxon>Pleosporomycetidae</taxon>
        <taxon>Pleosporales</taxon>
        <taxon>Pleosporales incertae sedis</taxon>
        <taxon>Aaosphaeria</taxon>
    </lineage>
</organism>
<evidence type="ECO:0000313" key="3">
    <source>
        <dbReference type="EMBL" id="KAF2016866.1"/>
    </source>
</evidence>
<accession>A0A6A5XVA6</accession>
<gene>
    <name evidence="3" type="ORF">BU24DRAFT_419919</name>
</gene>
<evidence type="ECO:0000313" key="4">
    <source>
        <dbReference type="Proteomes" id="UP000799778"/>
    </source>
</evidence>
<keyword evidence="4" id="KW-1185">Reference proteome</keyword>
<dbReference type="RefSeq" id="XP_033385205.1">
    <property type="nucleotide sequence ID" value="XM_033527337.1"/>
</dbReference>
<dbReference type="OrthoDB" id="6359816at2759"/>
<dbReference type="Pfam" id="PF00651">
    <property type="entry name" value="BTB"/>
    <property type="match status" value="1"/>
</dbReference>
<dbReference type="GeneID" id="54284734"/>
<protein>
    <recommendedName>
        <fullName evidence="2">BTB domain-containing protein</fullName>
    </recommendedName>
</protein>
<dbReference type="EMBL" id="ML978068">
    <property type="protein sequence ID" value="KAF2016866.1"/>
    <property type="molecule type" value="Genomic_DNA"/>
</dbReference>
<feature type="compositionally biased region" description="Basic and acidic residues" evidence="1">
    <location>
        <begin position="72"/>
        <end position="82"/>
    </location>
</feature>
<dbReference type="PANTHER" id="PTHR47843:SF5">
    <property type="entry name" value="BTB_POZ DOMAIN PROTEIN"/>
    <property type="match status" value="1"/>
</dbReference>
<dbReference type="PANTHER" id="PTHR47843">
    <property type="entry name" value="BTB DOMAIN-CONTAINING PROTEIN-RELATED"/>
    <property type="match status" value="1"/>
</dbReference>
<dbReference type="Gene3D" id="3.30.710.10">
    <property type="entry name" value="Potassium Channel Kv1.1, Chain A"/>
    <property type="match status" value="1"/>
</dbReference>
<dbReference type="InterPro" id="IPR000210">
    <property type="entry name" value="BTB/POZ_dom"/>
</dbReference>
<sequence length="279" mass="31677">MDKCILCRRRYGPNHSCNKSLDGKNHWKFEILGREECTEEFNSLPEKERNLAYVNDSDDYNHKDTGTLGSEKGSEEDNADSHHSKLVSSIAGMLGQPAHSDITISVQNVMIPAHQFVLCSQSSRFEEACKEAISNGGSVLKCDEGTGAALWRVLEYLYTGDYSDILSNAQIQEDPELLKHLRVHMLAHAFLIRDLRKYALMRFKKHASNCWDSDVFTIGVHEIYQSHRQYSSPTRIAVARLAVEHAHDLITTETFNDLIRMGGNFVIEFVEHLLGKHKL</sequence>
<name>A0A6A5XVA6_9PLEO</name>
<dbReference type="Proteomes" id="UP000799778">
    <property type="component" value="Unassembled WGS sequence"/>
</dbReference>
<reference evidence="3" key="1">
    <citation type="journal article" date="2020" name="Stud. Mycol.">
        <title>101 Dothideomycetes genomes: a test case for predicting lifestyles and emergence of pathogens.</title>
        <authorList>
            <person name="Haridas S."/>
            <person name="Albert R."/>
            <person name="Binder M."/>
            <person name="Bloem J."/>
            <person name="Labutti K."/>
            <person name="Salamov A."/>
            <person name="Andreopoulos B."/>
            <person name="Baker S."/>
            <person name="Barry K."/>
            <person name="Bills G."/>
            <person name="Bluhm B."/>
            <person name="Cannon C."/>
            <person name="Castanera R."/>
            <person name="Culley D."/>
            <person name="Daum C."/>
            <person name="Ezra D."/>
            <person name="Gonzalez J."/>
            <person name="Henrissat B."/>
            <person name="Kuo A."/>
            <person name="Liang C."/>
            <person name="Lipzen A."/>
            <person name="Lutzoni F."/>
            <person name="Magnuson J."/>
            <person name="Mondo S."/>
            <person name="Nolan M."/>
            <person name="Ohm R."/>
            <person name="Pangilinan J."/>
            <person name="Park H.-J."/>
            <person name="Ramirez L."/>
            <person name="Alfaro M."/>
            <person name="Sun H."/>
            <person name="Tritt A."/>
            <person name="Yoshinaga Y."/>
            <person name="Zwiers L.-H."/>
            <person name="Turgeon B."/>
            <person name="Goodwin S."/>
            <person name="Spatafora J."/>
            <person name="Crous P."/>
            <person name="Grigoriev I."/>
        </authorList>
    </citation>
    <scope>NUCLEOTIDE SEQUENCE</scope>
    <source>
        <strain evidence="3">CBS 175.79</strain>
    </source>
</reference>
<evidence type="ECO:0000256" key="1">
    <source>
        <dbReference type="SAM" id="MobiDB-lite"/>
    </source>
</evidence>
<dbReference type="AlphaFoldDB" id="A0A6A5XVA6"/>
<proteinExistence type="predicted"/>